<evidence type="ECO:0000313" key="3">
    <source>
        <dbReference type="Proteomes" id="UP001153678"/>
    </source>
</evidence>
<evidence type="ECO:0000313" key="2">
    <source>
        <dbReference type="EMBL" id="CAI2183422.1"/>
    </source>
</evidence>
<keyword evidence="3" id="KW-1185">Reference proteome</keyword>
<name>A0A9W4SVS5_9GLOM</name>
<comment type="caution">
    <text evidence="2">The sequence shown here is derived from an EMBL/GenBank/DDBJ whole genome shotgun (WGS) entry which is preliminary data.</text>
</comment>
<gene>
    <name evidence="2" type="ORF">FWILDA_LOCUS11070</name>
</gene>
<dbReference type="AlphaFoldDB" id="A0A9W4SVS5"/>
<protein>
    <submittedName>
        <fullName evidence="2">15835_t:CDS:1</fullName>
    </submittedName>
</protein>
<proteinExistence type="predicted"/>
<dbReference type="OrthoDB" id="2443690at2759"/>
<dbReference type="EMBL" id="CAMKVN010003021">
    <property type="protein sequence ID" value="CAI2183422.1"/>
    <property type="molecule type" value="Genomic_DNA"/>
</dbReference>
<organism evidence="2 3">
    <name type="scientific">Funneliformis geosporum</name>
    <dbReference type="NCBI Taxonomy" id="1117311"/>
    <lineage>
        <taxon>Eukaryota</taxon>
        <taxon>Fungi</taxon>
        <taxon>Fungi incertae sedis</taxon>
        <taxon>Mucoromycota</taxon>
        <taxon>Glomeromycotina</taxon>
        <taxon>Glomeromycetes</taxon>
        <taxon>Glomerales</taxon>
        <taxon>Glomeraceae</taxon>
        <taxon>Funneliformis</taxon>
    </lineage>
</organism>
<dbReference type="Proteomes" id="UP001153678">
    <property type="component" value="Unassembled WGS sequence"/>
</dbReference>
<feature type="coiled-coil region" evidence="1">
    <location>
        <begin position="90"/>
        <end position="117"/>
    </location>
</feature>
<sequence length="641" mass="74190">MASASLDDYMIQTPADGWSLLGFLEYRKKQNDFSGLKVNEHYRYQMSLVAVQSYNKFTAVERAKAQYCLDHFKDEVKDERVCHFWRNLIQEKQESELITLENEMKISQKKKDLLVERAVFEHTELQTELFYATAQEAGRQSQIIQQEITYKLNVGKRSAEETYPITSPPNLRIQHEQDETRTPENKIGSFHHVFNVAEVVDDEEPPIEWEFDTPRPSWLNKVIEEHCLLISKDDPKTIYESSLKSIWWKIVDSSDPKFVDFLSESDLSDLNAVFLSALKNWTVLEPSAEKCLKSLAKLDSYQLRIIGETVRPKGTHGAIIRLQEMLKNIRDPVTPVTLEADDLFCDGYLDEDNKIFHEETPLLDLKDHMDPDVAYIFDLVRYTCEMIAKGIPDRQNSERDIDIFIKRHIFSCFDDILDSHFGEVVSRASRDRRANAIDAPDKAEGYHLDWMFTKHDLGKNLSWGQEFSVCERTGSKIENKRKIISNNLKAQKTLRDMHRSLIEVISAEGGGILSKPILQASTKLIMPGFLSSYFLMRAILIIYVGEGYYSSINLADFDIPTKYEELKSIIEISRIMLQVKKLLSITITRFKLMKNRAKKEKLAPGRVILPVRQKEYRSPQKPKKQTYNVILSRTCEPNGSF</sequence>
<evidence type="ECO:0000256" key="1">
    <source>
        <dbReference type="SAM" id="Coils"/>
    </source>
</evidence>
<reference evidence="2" key="1">
    <citation type="submission" date="2022-08" db="EMBL/GenBank/DDBJ databases">
        <authorList>
            <person name="Kallberg Y."/>
            <person name="Tangrot J."/>
            <person name="Rosling A."/>
        </authorList>
    </citation>
    <scope>NUCLEOTIDE SEQUENCE</scope>
    <source>
        <strain evidence="2">Wild A</strain>
    </source>
</reference>
<accession>A0A9W4SVS5</accession>
<keyword evidence="1" id="KW-0175">Coiled coil</keyword>